<organism evidence="5 6">
    <name type="scientific">Actinia tenebrosa</name>
    <name type="common">Australian red waratah sea anemone</name>
    <dbReference type="NCBI Taxonomy" id="6105"/>
    <lineage>
        <taxon>Eukaryota</taxon>
        <taxon>Metazoa</taxon>
        <taxon>Cnidaria</taxon>
        <taxon>Anthozoa</taxon>
        <taxon>Hexacorallia</taxon>
        <taxon>Actiniaria</taxon>
        <taxon>Actiniidae</taxon>
        <taxon>Actinia</taxon>
    </lineage>
</organism>
<evidence type="ECO:0000313" key="5">
    <source>
        <dbReference type="Proteomes" id="UP000515163"/>
    </source>
</evidence>
<dbReference type="Proteomes" id="UP000515163">
    <property type="component" value="Unplaced"/>
</dbReference>
<dbReference type="CDD" id="cd05804">
    <property type="entry name" value="StaR_like"/>
    <property type="match status" value="1"/>
</dbReference>
<dbReference type="GeneID" id="116298811"/>
<dbReference type="InParanoid" id="A0A6P8I7E4"/>
<dbReference type="PANTHER" id="PTHR16263:SF4">
    <property type="entry name" value="TETRATRICOPEPTIDE REPEAT PROTEIN 38"/>
    <property type="match status" value="1"/>
</dbReference>
<sequence length="467" mass="53794">MSYYHSHWRDLDAWKKEGLIFSTPSNEAAKLYDGALTQIVQYYTDESLGGLDNTIQNIIKADPNFVMGYVLKNGMKLMSTYSDVDTNPELKQGIDHMMSIVAKGNITEREKRHALAFKEWSEGNTAKACLIWEDILTDHPTDMFALKMCYGTYIYIGMYPQLRDSVARVFPAWKPELPFYSYLHGMYAFGLEETGFYHDAEKHAIKGLELNPHDCWATHTRAHIFETTGRQDEGIDFMCKTEKDWTVGKSLAGHNYWHLSLYHIEKGDYETALSLFDSEVGRRVGTNTMFEMLNASSLLYRLQMEGVNVGDRWTTLMNYWQPHIEDQIWIFQDVHMMMCTLGAKRQDLTLKLLESLRNYVRDGTGTNCEVTREVGVPLCEAFELADKGHFDQAVELLKPIRYNIVKLGGSNAQRDVFNIFLINTAIMSPRQDHQRFARRLLSERKALKENSPLTERLVAKAMANHLD</sequence>
<dbReference type="FunCoup" id="A0A6P8I7E4">
    <property type="interactions" value="182"/>
</dbReference>
<evidence type="ECO:0000256" key="1">
    <source>
        <dbReference type="ARBA" id="ARBA00005857"/>
    </source>
</evidence>
<keyword evidence="5" id="KW-1185">Reference proteome</keyword>
<dbReference type="PANTHER" id="PTHR16263">
    <property type="entry name" value="TETRATRICOPEPTIDE REPEAT PROTEIN 38"/>
    <property type="match status" value="1"/>
</dbReference>
<comment type="similarity">
    <text evidence="1">Belongs to the TTC38 family.</text>
</comment>
<evidence type="ECO:0000313" key="6">
    <source>
        <dbReference type="RefSeq" id="XP_031563231.1"/>
    </source>
</evidence>
<dbReference type="KEGG" id="aten:116298811"/>
<name>A0A6P8I7E4_ACTTE</name>
<protein>
    <recommendedName>
        <fullName evidence="2">Tetratricopeptide repeat protein 38</fullName>
    </recommendedName>
</protein>
<evidence type="ECO:0000256" key="2">
    <source>
        <dbReference type="ARBA" id="ARBA00019992"/>
    </source>
</evidence>
<dbReference type="OrthoDB" id="5947003at2759"/>
<dbReference type="InterPro" id="IPR033891">
    <property type="entry name" value="TTC38"/>
</dbReference>
<proteinExistence type="inferred from homology"/>
<gene>
    <name evidence="6" type="primary">LOC116298811</name>
</gene>
<keyword evidence="4" id="KW-0802">TPR repeat</keyword>
<dbReference type="InterPro" id="IPR011990">
    <property type="entry name" value="TPR-like_helical_dom_sf"/>
</dbReference>
<evidence type="ECO:0000256" key="4">
    <source>
        <dbReference type="ARBA" id="ARBA00022803"/>
    </source>
</evidence>
<evidence type="ECO:0000256" key="3">
    <source>
        <dbReference type="ARBA" id="ARBA00022737"/>
    </source>
</evidence>
<keyword evidence="3" id="KW-0677">Repeat</keyword>
<accession>A0A6P8I7E4</accession>
<reference evidence="6" key="1">
    <citation type="submission" date="2025-08" db="UniProtKB">
        <authorList>
            <consortium name="RefSeq"/>
        </authorList>
    </citation>
    <scope>IDENTIFICATION</scope>
    <source>
        <tissue evidence="6">Tentacle</tissue>
    </source>
</reference>
<dbReference type="AlphaFoldDB" id="A0A6P8I7E4"/>
<dbReference type="SUPFAM" id="SSF48452">
    <property type="entry name" value="TPR-like"/>
    <property type="match status" value="1"/>
</dbReference>
<dbReference type="RefSeq" id="XP_031563231.1">
    <property type="nucleotide sequence ID" value="XM_031707371.1"/>
</dbReference>
<dbReference type="Gene3D" id="1.25.40.10">
    <property type="entry name" value="Tetratricopeptide repeat domain"/>
    <property type="match status" value="1"/>
</dbReference>